<accession>A0ABW4BQ81</accession>
<proteinExistence type="predicted"/>
<sequence>MKKIKVQNKAELIVGLLLLFALLAAYTDHNYSLSIVFLITGLIFTFGGFKHVSSK</sequence>
<dbReference type="RefSeq" id="WP_164509232.1">
    <property type="nucleotide sequence ID" value="NZ_JBHTOH010000088.1"/>
</dbReference>
<feature type="transmembrane region" description="Helical" evidence="1">
    <location>
        <begin position="34"/>
        <end position="52"/>
    </location>
</feature>
<keyword evidence="3" id="KW-1185">Reference proteome</keyword>
<keyword evidence="1" id="KW-1133">Transmembrane helix</keyword>
<organism evidence="2 3">
    <name type="scientific">Lapidilactobacillus gannanensis</name>
    <dbReference type="NCBI Taxonomy" id="2486002"/>
    <lineage>
        <taxon>Bacteria</taxon>
        <taxon>Bacillati</taxon>
        <taxon>Bacillota</taxon>
        <taxon>Bacilli</taxon>
        <taxon>Lactobacillales</taxon>
        <taxon>Lactobacillaceae</taxon>
        <taxon>Lapidilactobacillus</taxon>
    </lineage>
</organism>
<dbReference type="Proteomes" id="UP001597191">
    <property type="component" value="Unassembled WGS sequence"/>
</dbReference>
<comment type="caution">
    <text evidence="2">The sequence shown here is derived from an EMBL/GenBank/DDBJ whole genome shotgun (WGS) entry which is preliminary data.</text>
</comment>
<evidence type="ECO:0000313" key="3">
    <source>
        <dbReference type="Proteomes" id="UP001597191"/>
    </source>
</evidence>
<gene>
    <name evidence="2" type="ORF">ACFQ4R_09425</name>
</gene>
<name>A0ABW4BQ81_9LACO</name>
<keyword evidence="1" id="KW-0472">Membrane</keyword>
<evidence type="ECO:0000313" key="2">
    <source>
        <dbReference type="EMBL" id="MFD1411803.1"/>
    </source>
</evidence>
<reference evidence="3" key="1">
    <citation type="journal article" date="2019" name="Int. J. Syst. Evol. Microbiol.">
        <title>The Global Catalogue of Microorganisms (GCM) 10K type strain sequencing project: providing services to taxonomists for standard genome sequencing and annotation.</title>
        <authorList>
            <consortium name="The Broad Institute Genomics Platform"/>
            <consortium name="The Broad Institute Genome Sequencing Center for Infectious Disease"/>
            <person name="Wu L."/>
            <person name="Ma J."/>
        </authorList>
    </citation>
    <scope>NUCLEOTIDE SEQUENCE [LARGE SCALE GENOMIC DNA]</scope>
    <source>
        <strain evidence="3">CCM 8937</strain>
    </source>
</reference>
<evidence type="ECO:0000256" key="1">
    <source>
        <dbReference type="SAM" id="Phobius"/>
    </source>
</evidence>
<protein>
    <submittedName>
        <fullName evidence="2">Uncharacterized protein</fullName>
    </submittedName>
</protein>
<keyword evidence="1" id="KW-0812">Transmembrane</keyword>
<dbReference type="EMBL" id="JBHTOH010000088">
    <property type="protein sequence ID" value="MFD1411803.1"/>
    <property type="molecule type" value="Genomic_DNA"/>
</dbReference>